<evidence type="ECO:0000256" key="9">
    <source>
        <dbReference type="RuleBase" id="RU366015"/>
    </source>
</evidence>
<dbReference type="PRINTS" id="PR00325">
    <property type="entry name" value="GERMIN"/>
</dbReference>
<dbReference type="InterPro" id="IPR011051">
    <property type="entry name" value="RmlC_Cupin_sf"/>
</dbReference>
<keyword evidence="6 7" id="KW-0464">Manganese</keyword>
<dbReference type="InterPro" id="IPR001929">
    <property type="entry name" value="Germin"/>
</dbReference>
<evidence type="ECO:0000313" key="11">
    <source>
        <dbReference type="EMBL" id="KAF5187183.1"/>
    </source>
</evidence>
<feature type="binding site" evidence="8">
    <location>
        <position position="97"/>
    </location>
    <ligand>
        <name>Mn(2+)</name>
        <dbReference type="ChEBI" id="CHEBI:29035"/>
    </ligand>
</feature>
<dbReference type="SMART" id="SM00835">
    <property type="entry name" value="Cupin_1"/>
    <property type="match status" value="1"/>
</dbReference>
<evidence type="ECO:0000256" key="8">
    <source>
        <dbReference type="PIRSR" id="PIRSR601929-2"/>
    </source>
</evidence>
<dbReference type="GO" id="GO:0048046">
    <property type="term" value="C:apoplast"/>
    <property type="evidence" value="ECO:0007669"/>
    <property type="project" value="UniProtKB-SubCell"/>
</dbReference>
<reference evidence="11 12" key="1">
    <citation type="submission" date="2020-06" db="EMBL/GenBank/DDBJ databases">
        <title>Transcriptomic and genomic resources for Thalictrum thalictroides and T. hernandezii: Facilitating candidate gene discovery in an emerging model plant lineage.</title>
        <authorList>
            <person name="Arias T."/>
            <person name="Riano-Pachon D.M."/>
            <person name="Di Stilio V.S."/>
        </authorList>
    </citation>
    <scope>NUCLEOTIDE SEQUENCE [LARGE SCALE GENOMIC DNA]</scope>
    <source>
        <strain evidence="12">cv. WT478/WT964</strain>
        <tissue evidence="11">Leaves</tissue>
    </source>
</reference>
<dbReference type="Gene3D" id="2.60.120.10">
    <property type="entry name" value="Jelly Rolls"/>
    <property type="match status" value="1"/>
</dbReference>
<proteinExistence type="inferred from homology"/>
<evidence type="ECO:0000256" key="2">
    <source>
        <dbReference type="ARBA" id="ARBA00007456"/>
    </source>
</evidence>
<dbReference type="CDD" id="cd02241">
    <property type="entry name" value="cupin_OxOx"/>
    <property type="match status" value="1"/>
</dbReference>
<evidence type="ECO:0000256" key="5">
    <source>
        <dbReference type="ARBA" id="ARBA00022723"/>
    </source>
</evidence>
<feature type="binding site" evidence="8">
    <location>
        <position position="136"/>
    </location>
    <ligand>
        <name>Mn(2+)</name>
        <dbReference type="ChEBI" id="CHEBI:29035"/>
    </ligand>
</feature>
<protein>
    <recommendedName>
        <fullName evidence="9">Germin-like protein</fullName>
    </recommendedName>
</protein>
<accession>A0A7J6VQP0</accession>
<dbReference type="Pfam" id="PF00190">
    <property type="entry name" value="Cupin_1"/>
    <property type="match status" value="1"/>
</dbReference>
<dbReference type="GO" id="GO:0030145">
    <property type="term" value="F:manganese ion binding"/>
    <property type="evidence" value="ECO:0007669"/>
    <property type="project" value="UniProtKB-UniRule"/>
</dbReference>
<feature type="binding site" evidence="7">
    <location>
        <position position="97"/>
    </location>
    <ligand>
        <name>oxalate</name>
        <dbReference type="ChEBI" id="CHEBI:30623"/>
    </ligand>
</feature>
<evidence type="ECO:0000256" key="4">
    <source>
        <dbReference type="ARBA" id="ARBA00022525"/>
    </source>
</evidence>
<evidence type="ECO:0000256" key="1">
    <source>
        <dbReference type="ARBA" id="ARBA00004271"/>
    </source>
</evidence>
<feature type="binding site" evidence="8">
    <location>
        <position position="92"/>
    </location>
    <ligand>
        <name>Mn(2+)</name>
        <dbReference type="ChEBI" id="CHEBI:29035"/>
    </ligand>
</feature>
<organism evidence="11 12">
    <name type="scientific">Thalictrum thalictroides</name>
    <name type="common">Rue-anemone</name>
    <name type="synonym">Anemone thalictroides</name>
    <dbReference type="NCBI Taxonomy" id="46969"/>
    <lineage>
        <taxon>Eukaryota</taxon>
        <taxon>Viridiplantae</taxon>
        <taxon>Streptophyta</taxon>
        <taxon>Embryophyta</taxon>
        <taxon>Tracheophyta</taxon>
        <taxon>Spermatophyta</taxon>
        <taxon>Magnoliopsida</taxon>
        <taxon>Ranunculales</taxon>
        <taxon>Ranunculaceae</taxon>
        <taxon>Thalictroideae</taxon>
        <taxon>Thalictrum</taxon>
    </lineage>
</organism>
<feature type="binding site" evidence="8">
    <location>
        <position position="90"/>
    </location>
    <ligand>
        <name>Mn(2+)</name>
        <dbReference type="ChEBI" id="CHEBI:29035"/>
    </ligand>
</feature>
<feature type="binding site" evidence="7">
    <location>
        <position position="92"/>
    </location>
    <ligand>
        <name>oxalate</name>
        <dbReference type="ChEBI" id="CHEBI:30623"/>
    </ligand>
</feature>
<evidence type="ECO:0000256" key="3">
    <source>
        <dbReference type="ARBA" id="ARBA00022523"/>
    </source>
</evidence>
<comment type="similarity">
    <text evidence="2 9">Belongs to the germin family.</text>
</comment>
<evidence type="ECO:0000256" key="6">
    <source>
        <dbReference type="ARBA" id="ARBA00023211"/>
    </source>
</evidence>
<sequence>MLLASFVLARIAQAGDPDLTSDFLSFTSKSNQTVDGKFFSYTGLRGLPGAPPPATFTITKATHADFPGLNGQAVSYAFLQFPANSINPLHTHPCAAELLYVLQGCLEVGLIDTKNNLYTQALQKGDMFVFPKGLVHYQLNPHMKYPAAAISAFGSANAGTLTAYSSFQYWYKK</sequence>
<feature type="domain" description="Cupin type-1" evidence="10">
    <location>
        <begin position="45"/>
        <end position="168"/>
    </location>
</feature>
<gene>
    <name evidence="11" type="ORF">FRX31_023229</name>
</gene>
<dbReference type="InterPro" id="IPR006045">
    <property type="entry name" value="Cupin_1"/>
</dbReference>
<name>A0A7J6VQP0_THATH</name>
<evidence type="ECO:0000259" key="10">
    <source>
        <dbReference type="SMART" id="SM00835"/>
    </source>
</evidence>
<comment type="caution">
    <text evidence="11">The sequence shown here is derived from an EMBL/GenBank/DDBJ whole genome shotgun (WGS) entry which is preliminary data.</text>
</comment>
<dbReference type="Proteomes" id="UP000554482">
    <property type="component" value="Unassembled WGS sequence"/>
</dbReference>
<dbReference type="AlphaFoldDB" id="A0A7J6VQP0"/>
<dbReference type="EMBL" id="JABWDY010028330">
    <property type="protein sequence ID" value="KAF5187183.1"/>
    <property type="molecule type" value="Genomic_DNA"/>
</dbReference>
<evidence type="ECO:0000313" key="12">
    <source>
        <dbReference type="Proteomes" id="UP000554482"/>
    </source>
</evidence>
<dbReference type="SUPFAM" id="SSF51182">
    <property type="entry name" value="RmlC-like cupins"/>
    <property type="match status" value="1"/>
</dbReference>
<evidence type="ECO:0000256" key="7">
    <source>
        <dbReference type="PIRSR" id="PIRSR601929-1"/>
    </source>
</evidence>
<dbReference type="OrthoDB" id="1546383at2759"/>
<keyword evidence="3 9" id="KW-0052">Apoplast</keyword>
<keyword evidence="12" id="KW-1185">Reference proteome</keyword>
<comment type="subcellular location">
    <subcellularLocation>
        <location evidence="1 9">Secreted</location>
        <location evidence="1 9">Extracellular space</location>
        <location evidence="1 9">Apoplast</location>
    </subcellularLocation>
</comment>
<dbReference type="InterPro" id="IPR014710">
    <property type="entry name" value="RmlC-like_jellyroll"/>
</dbReference>
<keyword evidence="5 7" id="KW-0479">Metal-binding</keyword>
<dbReference type="PANTHER" id="PTHR31238">
    <property type="entry name" value="GERMIN-LIKE PROTEIN SUBFAMILY 3 MEMBER 3"/>
    <property type="match status" value="1"/>
</dbReference>
<keyword evidence="4 9" id="KW-0964">Secreted</keyword>
<feature type="binding site" evidence="7">
    <location>
        <position position="87"/>
    </location>
    <ligand>
        <name>oxalate</name>
        <dbReference type="ChEBI" id="CHEBI:30623"/>
    </ligand>
</feature>